<name>A0ACB7WMF6_DIOAL</name>
<sequence>MPSSVTTQIHNCFPCLDYLYIQECDEVNGLQWPISFQLPQCLYGLSSLTRLVLISTKIKNFPTEVMATLHALDGLDLQECNELSSVEGLHCLPSLKRLSIRQCPKFHSLPEGGFPSSLETLEIIECDLGLMERCQQEQSLEWLMIQHIPNQRYF</sequence>
<keyword evidence="2" id="KW-1185">Reference proteome</keyword>
<protein>
    <submittedName>
        <fullName evidence="1">L domain-like protein</fullName>
    </submittedName>
</protein>
<organism evidence="1 2">
    <name type="scientific">Dioscorea alata</name>
    <name type="common">Purple yam</name>
    <dbReference type="NCBI Taxonomy" id="55571"/>
    <lineage>
        <taxon>Eukaryota</taxon>
        <taxon>Viridiplantae</taxon>
        <taxon>Streptophyta</taxon>
        <taxon>Embryophyta</taxon>
        <taxon>Tracheophyta</taxon>
        <taxon>Spermatophyta</taxon>
        <taxon>Magnoliopsida</taxon>
        <taxon>Liliopsida</taxon>
        <taxon>Dioscoreales</taxon>
        <taxon>Dioscoreaceae</taxon>
        <taxon>Dioscorea</taxon>
    </lineage>
</organism>
<reference evidence="2" key="1">
    <citation type="journal article" date="2022" name="Nat. Commun.">
        <title>Chromosome evolution and the genetic basis of agronomically important traits in greater yam.</title>
        <authorList>
            <person name="Bredeson J.V."/>
            <person name="Lyons J.B."/>
            <person name="Oniyinde I.O."/>
            <person name="Okereke N.R."/>
            <person name="Kolade O."/>
            <person name="Nnabue I."/>
            <person name="Nwadili C.O."/>
            <person name="Hribova E."/>
            <person name="Parker M."/>
            <person name="Nwogha J."/>
            <person name="Shu S."/>
            <person name="Carlson J."/>
            <person name="Kariba R."/>
            <person name="Muthemba S."/>
            <person name="Knop K."/>
            <person name="Barton G.J."/>
            <person name="Sherwood A.V."/>
            <person name="Lopez-Montes A."/>
            <person name="Asiedu R."/>
            <person name="Jamnadass R."/>
            <person name="Muchugi A."/>
            <person name="Goodstein D."/>
            <person name="Egesi C.N."/>
            <person name="Featherston J."/>
            <person name="Asfaw A."/>
            <person name="Simpson G.G."/>
            <person name="Dolezel J."/>
            <person name="Hendre P.S."/>
            <person name="Van Deynze A."/>
            <person name="Kumar P.L."/>
            <person name="Obidiegwu J.E."/>
            <person name="Bhattacharjee R."/>
            <person name="Rokhsar D.S."/>
        </authorList>
    </citation>
    <scope>NUCLEOTIDE SEQUENCE [LARGE SCALE GENOMIC DNA]</scope>
    <source>
        <strain evidence="2">cv. TDa95/00328</strain>
    </source>
</reference>
<accession>A0ACB7WMF6</accession>
<gene>
    <name evidence="1" type="ORF">IHE45_03G089600</name>
</gene>
<comment type="caution">
    <text evidence="1">The sequence shown here is derived from an EMBL/GenBank/DDBJ whole genome shotgun (WGS) entry which is preliminary data.</text>
</comment>
<proteinExistence type="predicted"/>
<evidence type="ECO:0000313" key="2">
    <source>
        <dbReference type="Proteomes" id="UP000827976"/>
    </source>
</evidence>
<evidence type="ECO:0000313" key="1">
    <source>
        <dbReference type="EMBL" id="KAH7689321.1"/>
    </source>
</evidence>
<dbReference type="Proteomes" id="UP000827976">
    <property type="component" value="Chromosome 3"/>
</dbReference>
<dbReference type="EMBL" id="CM037013">
    <property type="protein sequence ID" value="KAH7689321.1"/>
    <property type="molecule type" value="Genomic_DNA"/>
</dbReference>